<dbReference type="PANTHER" id="PTHR43333">
    <property type="entry name" value="2-HACID_DH_C DOMAIN-CONTAINING PROTEIN"/>
    <property type="match status" value="1"/>
</dbReference>
<dbReference type="Proteomes" id="UP000585665">
    <property type="component" value="Unassembled WGS sequence"/>
</dbReference>
<name>A0A850P973_9PROT</name>
<protein>
    <submittedName>
        <fullName evidence="4">Glyoxylate/hydroxypyruvate reductase A</fullName>
    </submittedName>
</protein>
<keyword evidence="1" id="KW-0560">Oxidoreductase</keyword>
<comment type="caution">
    <text evidence="4">The sequence shown here is derived from an EMBL/GenBank/DDBJ whole genome shotgun (WGS) entry which is preliminary data.</text>
</comment>
<proteinExistence type="predicted"/>
<accession>A0A850P973</accession>
<evidence type="ECO:0000313" key="5">
    <source>
        <dbReference type="Proteomes" id="UP000585665"/>
    </source>
</evidence>
<keyword evidence="2" id="KW-0520">NAD</keyword>
<dbReference type="AlphaFoldDB" id="A0A850P973"/>
<evidence type="ECO:0000256" key="1">
    <source>
        <dbReference type="ARBA" id="ARBA00023002"/>
    </source>
</evidence>
<dbReference type="GO" id="GO:0016491">
    <property type="term" value="F:oxidoreductase activity"/>
    <property type="evidence" value="ECO:0007669"/>
    <property type="project" value="UniProtKB-KW"/>
</dbReference>
<dbReference type="PANTHER" id="PTHR43333:SF1">
    <property type="entry name" value="D-ISOMER SPECIFIC 2-HYDROXYACID DEHYDROGENASE NAD-BINDING DOMAIN-CONTAINING PROTEIN"/>
    <property type="match status" value="1"/>
</dbReference>
<sequence>MSCLVVKSGGRRGFADVSAELSRVRPDLEVVAWDDAALDPARVDYAFVWSPEPGGLARFSNLKVIFSSAAGVDHITRDPDWPRHVPIVRMGAADTARQMCDFVLWAALSLLRDARRYAVQQSEARWNRPGDPARMAHETRVGIMGLGNLGADVSRHLAHAGFAVSGWSRTAKQIDGVTCHAGPEGLEQFLPTCDILVCLLPDTEHTRGLIDGALLRRLRAPAGFINVGRGPQVVEADLLAALDDGTIGGAVLDVFCEEPLPSNSPFWSHPKVMVTPHIASEASFTARAAYVGALIDRFEAGDTDLPLRYDADAGY</sequence>
<keyword evidence="4" id="KW-0670">Pyruvate</keyword>
<dbReference type="Gene3D" id="3.40.50.720">
    <property type="entry name" value="NAD(P)-binding Rossmann-like Domain"/>
    <property type="match status" value="2"/>
</dbReference>
<evidence type="ECO:0000256" key="2">
    <source>
        <dbReference type="ARBA" id="ARBA00023027"/>
    </source>
</evidence>
<dbReference type="SUPFAM" id="SSF51735">
    <property type="entry name" value="NAD(P)-binding Rossmann-fold domains"/>
    <property type="match status" value="1"/>
</dbReference>
<organism evidence="4 5">
    <name type="scientific">Ameyamaea chiangmaiensis</name>
    <dbReference type="NCBI Taxonomy" id="442969"/>
    <lineage>
        <taxon>Bacteria</taxon>
        <taxon>Pseudomonadati</taxon>
        <taxon>Pseudomonadota</taxon>
        <taxon>Alphaproteobacteria</taxon>
        <taxon>Acetobacterales</taxon>
        <taxon>Acetobacteraceae</taxon>
        <taxon>Ameyamaea</taxon>
    </lineage>
</organism>
<dbReference type="RefSeq" id="WP_176613514.1">
    <property type="nucleotide sequence ID" value="NZ_JABXXR010000050.1"/>
</dbReference>
<gene>
    <name evidence="4" type="ORF">HUK82_08255</name>
</gene>
<dbReference type="GO" id="GO:0051287">
    <property type="term" value="F:NAD binding"/>
    <property type="evidence" value="ECO:0007669"/>
    <property type="project" value="InterPro"/>
</dbReference>
<dbReference type="InterPro" id="IPR006140">
    <property type="entry name" value="D-isomer_DH_NAD-bd"/>
</dbReference>
<dbReference type="InterPro" id="IPR036291">
    <property type="entry name" value="NAD(P)-bd_dom_sf"/>
</dbReference>
<reference evidence="4 5" key="1">
    <citation type="submission" date="2020-06" db="EMBL/GenBank/DDBJ databases">
        <title>Description of novel acetic acid bacteria.</title>
        <authorList>
            <person name="Sombolestani A."/>
        </authorList>
    </citation>
    <scope>NUCLEOTIDE SEQUENCE [LARGE SCALE GENOMIC DNA]</scope>
    <source>
        <strain evidence="4 5">LMG 27010</strain>
    </source>
</reference>
<dbReference type="CDD" id="cd12164">
    <property type="entry name" value="GDH_like_2"/>
    <property type="match status" value="1"/>
</dbReference>
<evidence type="ECO:0000259" key="3">
    <source>
        <dbReference type="Pfam" id="PF02826"/>
    </source>
</evidence>
<keyword evidence="5" id="KW-1185">Reference proteome</keyword>
<feature type="domain" description="D-isomer specific 2-hydroxyacid dehydrogenase NAD-binding" evidence="3">
    <location>
        <begin position="105"/>
        <end position="279"/>
    </location>
</feature>
<evidence type="ECO:0000313" key="4">
    <source>
        <dbReference type="EMBL" id="NVN40554.1"/>
    </source>
</evidence>
<dbReference type="Pfam" id="PF02826">
    <property type="entry name" value="2-Hacid_dh_C"/>
    <property type="match status" value="1"/>
</dbReference>
<dbReference type="EMBL" id="JABXXR010000050">
    <property type="protein sequence ID" value="NVN40554.1"/>
    <property type="molecule type" value="Genomic_DNA"/>
</dbReference>